<dbReference type="InterPro" id="IPR004342">
    <property type="entry name" value="EXS_C"/>
</dbReference>
<dbReference type="PANTHER" id="PTHR10783:SF4">
    <property type="entry name" value="PHOSPHATE TRANSPORTER PHO1 HOMOLOG 3"/>
    <property type="match status" value="1"/>
</dbReference>
<feature type="transmembrane region" description="Helical" evidence="10">
    <location>
        <begin position="604"/>
        <end position="624"/>
    </location>
</feature>
<dbReference type="FunCoup" id="A0A7N2LBH2">
    <property type="interactions" value="2807"/>
</dbReference>
<feature type="transmembrane region" description="Helical" evidence="10">
    <location>
        <begin position="669"/>
        <end position="687"/>
    </location>
</feature>
<keyword evidence="5" id="KW-0592">Phosphate transport</keyword>
<sequence>MKFGKEFTAQMVPEWQEAYMDYNQLKSLLKEIQRFKQRTKPPATPAGLKRKLTLYRAFSGLTQIYNHPTSPSSASDDIESQAILVNSVNHGGSQSYQTTFRMSSDEGGEYELVYFRRLDDEFNKVNKFYKAKVEEVMKEAATLNKQMDAMIAFRIKVENPQGWFDRSVEMTRLASDVAASTPKGARASIPMSMDVIEEGSSSHGPSSDESSDDKDNEIVNQMVQEQRLKNVKGTRPAPLEILSHVKMNNTLETPCSTIKGFLNYPVQTELNFTRENLRKVEDQLKRAFVEFYQKLRLLKNYSFLNILAFSKIMKKYDKRLHSRWKRQLQCYLEGHSSIAFASASNGPNGIEIFLLMAATTCPASSRMTIPIPVALNWENTAPSTFNLYRPKAGGDHFMLSLAMGKQTVHLPLEIPQVRPESYGQYHYLNDDVLHASPHTYFSRCPSKLQQPFPVDWITLRNASKSYMKMVDNSSLGSSDEITKLMERVEATFIKHFSNSNRTKGMKILRPKAMRERHRTTFTTGFFAGCIVALILALILIIRARNITDKPEATKYMENMFPLYSLFGLIVLHMIMYATNIFFWRRYWVNYSFIFGFKQGTELGYREIVLLSFGLTVLALASVLLNLDMKMDPNTKDYGTFTELLPLNLVFLVLIILFCPFNIMYRSSRFFFLTCLFHCILAPLYKVTLPDFFLADQLTSQVQALRSFEFYICYYGWGDFKHRHHTCGRSDVYKTFYFIVAVIPYWSRLLQCLRRLYEERDPMQGYNGIKYFLTIVAVILRTAYSLNKGMGWKTLAWIFSAIAAIVSTYWDLVIDWGLLQRRSKNRWLRDKLLVPHKSVYFGAMALNALLRFAWMQTVLGFQVSFLHKNSLIAIVASLEIIRRGIWNFFRLENEHLNNVGKYRAFKSVPLPFNYDEEDNDE</sequence>
<dbReference type="AlphaFoldDB" id="A0A7N2LBH2"/>
<dbReference type="PANTHER" id="PTHR10783">
    <property type="entry name" value="XENOTROPIC AND POLYTROPIC RETROVIRUS RECEPTOR 1-RELATED"/>
    <property type="match status" value="1"/>
</dbReference>
<feature type="domain" description="EXS" evidence="11">
    <location>
        <begin position="727"/>
        <end position="920"/>
    </location>
</feature>
<evidence type="ECO:0000256" key="1">
    <source>
        <dbReference type="ARBA" id="ARBA00004651"/>
    </source>
</evidence>
<evidence type="ECO:0000256" key="8">
    <source>
        <dbReference type="ARBA" id="ARBA00023136"/>
    </source>
</evidence>
<dbReference type="Pfam" id="PF03105">
    <property type="entry name" value="SPX"/>
    <property type="match status" value="1"/>
</dbReference>
<dbReference type="GO" id="GO:0000822">
    <property type="term" value="F:inositol hexakisphosphate binding"/>
    <property type="evidence" value="ECO:0007669"/>
    <property type="project" value="TreeGrafter"/>
</dbReference>
<evidence type="ECO:0000256" key="2">
    <source>
        <dbReference type="ARBA" id="ARBA00009665"/>
    </source>
</evidence>
<dbReference type="GO" id="GO:0016036">
    <property type="term" value="P:cellular response to phosphate starvation"/>
    <property type="evidence" value="ECO:0007669"/>
    <property type="project" value="TreeGrafter"/>
</dbReference>
<feature type="transmembrane region" description="Helical" evidence="10">
    <location>
        <begin position="644"/>
        <end position="662"/>
    </location>
</feature>
<name>A0A7N2LBH2_QUELO</name>
<evidence type="ECO:0000259" key="12">
    <source>
        <dbReference type="PROSITE" id="PS51382"/>
    </source>
</evidence>
<feature type="transmembrane region" description="Helical" evidence="10">
    <location>
        <begin position="764"/>
        <end position="783"/>
    </location>
</feature>
<evidence type="ECO:0000313" key="14">
    <source>
        <dbReference type="Proteomes" id="UP000594261"/>
    </source>
</evidence>
<comment type="function">
    <text evidence="9">May transport inorganic phosphate (Pi).</text>
</comment>
<feature type="transmembrane region" description="Helical" evidence="10">
    <location>
        <begin position="561"/>
        <end position="583"/>
    </location>
</feature>
<dbReference type="Gramene" id="QL03p069483:mrna">
    <property type="protein sequence ID" value="QL03p069483:mrna"/>
    <property type="gene ID" value="QL03p069483"/>
</dbReference>
<dbReference type="GO" id="GO:0005886">
    <property type="term" value="C:plasma membrane"/>
    <property type="evidence" value="ECO:0007669"/>
    <property type="project" value="UniProtKB-SubCell"/>
</dbReference>
<dbReference type="EnsemblPlants" id="QL03p069483:mrna">
    <property type="protein sequence ID" value="QL03p069483:mrna"/>
    <property type="gene ID" value="QL03p069483"/>
</dbReference>
<evidence type="ECO:0000256" key="9">
    <source>
        <dbReference type="ARBA" id="ARBA00043939"/>
    </source>
</evidence>
<dbReference type="InParanoid" id="A0A7N2LBH2"/>
<evidence type="ECO:0000256" key="4">
    <source>
        <dbReference type="ARBA" id="ARBA00022475"/>
    </source>
</evidence>
<dbReference type="EMBL" id="LRBV02000003">
    <property type="status" value="NOT_ANNOTATED_CDS"/>
    <property type="molecule type" value="Genomic_DNA"/>
</dbReference>
<keyword evidence="6 10" id="KW-0812">Transmembrane</keyword>
<feature type="transmembrane region" description="Helical" evidence="10">
    <location>
        <begin position="519"/>
        <end position="541"/>
    </location>
</feature>
<evidence type="ECO:0000256" key="7">
    <source>
        <dbReference type="ARBA" id="ARBA00022989"/>
    </source>
</evidence>
<dbReference type="OMA" id="DIAWRMV"/>
<evidence type="ECO:0000256" key="6">
    <source>
        <dbReference type="ARBA" id="ARBA00022692"/>
    </source>
</evidence>
<feature type="transmembrane region" description="Helical" evidence="10">
    <location>
        <begin position="838"/>
        <end position="858"/>
    </location>
</feature>
<dbReference type="GO" id="GO:0005802">
    <property type="term" value="C:trans-Golgi network"/>
    <property type="evidence" value="ECO:0007669"/>
    <property type="project" value="TreeGrafter"/>
</dbReference>
<keyword evidence="4" id="KW-1003">Cell membrane</keyword>
<evidence type="ECO:0000256" key="10">
    <source>
        <dbReference type="SAM" id="Phobius"/>
    </source>
</evidence>
<evidence type="ECO:0000256" key="3">
    <source>
        <dbReference type="ARBA" id="ARBA00022448"/>
    </source>
</evidence>
<reference evidence="13 14" key="1">
    <citation type="journal article" date="2016" name="G3 (Bethesda)">
        <title>First Draft Assembly and Annotation of the Genome of a California Endemic Oak Quercus lobata Nee (Fagaceae).</title>
        <authorList>
            <person name="Sork V.L."/>
            <person name="Fitz-Gibbon S.T."/>
            <person name="Puiu D."/>
            <person name="Crepeau M."/>
            <person name="Gugger P.F."/>
            <person name="Sherman R."/>
            <person name="Stevens K."/>
            <person name="Langley C.H."/>
            <person name="Pellegrini M."/>
            <person name="Salzberg S.L."/>
        </authorList>
    </citation>
    <scope>NUCLEOTIDE SEQUENCE [LARGE SCALE GENOMIC DNA]</scope>
    <source>
        <strain evidence="13 14">cv. SW786</strain>
    </source>
</reference>
<dbReference type="PROSITE" id="PS51380">
    <property type="entry name" value="EXS"/>
    <property type="match status" value="1"/>
</dbReference>
<dbReference type="PROSITE" id="PS51382">
    <property type="entry name" value="SPX"/>
    <property type="match status" value="1"/>
</dbReference>
<proteinExistence type="inferred from homology"/>
<organism evidence="13 14">
    <name type="scientific">Quercus lobata</name>
    <name type="common">Valley oak</name>
    <dbReference type="NCBI Taxonomy" id="97700"/>
    <lineage>
        <taxon>Eukaryota</taxon>
        <taxon>Viridiplantae</taxon>
        <taxon>Streptophyta</taxon>
        <taxon>Embryophyta</taxon>
        <taxon>Tracheophyta</taxon>
        <taxon>Spermatophyta</taxon>
        <taxon>Magnoliopsida</taxon>
        <taxon>eudicotyledons</taxon>
        <taxon>Gunneridae</taxon>
        <taxon>Pentapetalae</taxon>
        <taxon>rosids</taxon>
        <taxon>fabids</taxon>
        <taxon>Fagales</taxon>
        <taxon>Fagaceae</taxon>
        <taxon>Quercus</taxon>
    </lineage>
</organism>
<reference evidence="13" key="2">
    <citation type="submission" date="2021-01" db="UniProtKB">
        <authorList>
            <consortium name="EnsemblPlants"/>
        </authorList>
    </citation>
    <scope>IDENTIFICATION</scope>
</reference>
<dbReference type="InterPro" id="IPR034092">
    <property type="entry name" value="PHO1_SPX"/>
</dbReference>
<accession>A0A7N2LBH2</accession>
<dbReference type="GO" id="GO:0006817">
    <property type="term" value="P:phosphate ion transport"/>
    <property type="evidence" value="ECO:0007669"/>
    <property type="project" value="UniProtKB-KW"/>
</dbReference>
<evidence type="ECO:0000259" key="11">
    <source>
        <dbReference type="PROSITE" id="PS51380"/>
    </source>
</evidence>
<feature type="domain" description="SPX" evidence="12">
    <location>
        <begin position="1"/>
        <end position="330"/>
    </location>
</feature>
<keyword evidence="7 10" id="KW-1133">Transmembrane helix</keyword>
<feature type="transmembrane region" description="Helical" evidence="10">
    <location>
        <begin position="795"/>
        <end position="817"/>
    </location>
</feature>
<comment type="similarity">
    <text evidence="2">Belongs to the SYG1 (TC 2.A.94) family.</text>
</comment>
<dbReference type="Pfam" id="PF03124">
    <property type="entry name" value="EXS"/>
    <property type="match status" value="1"/>
</dbReference>
<keyword evidence="14" id="KW-1185">Reference proteome</keyword>
<evidence type="ECO:0000313" key="13">
    <source>
        <dbReference type="EnsemblPlants" id="QL03p069483:mrna"/>
    </source>
</evidence>
<keyword evidence="8 10" id="KW-0472">Membrane</keyword>
<protein>
    <submittedName>
        <fullName evidence="13">Uncharacterized protein</fullName>
    </submittedName>
</protein>
<dbReference type="InterPro" id="IPR004331">
    <property type="entry name" value="SPX_dom"/>
</dbReference>
<keyword evidence="3" id="KW-0813">Transport</keyword>
<comment type="subcellular location">
    <subcellularLocation>
        <location evidence="1">Cell membrane</location>
        <topology evidence="1">Multi-pass membrane protein</topology>
    </subcellularLocation>
</comment>
<dbReference type="CDD" id="cd14476">
    <property type="entry name" value="SPX_PHO1_like"/>
    <property type="match status" value="1"/>
</dbReference>
<evidence type="ECO:0000256" key="5">
    <source>
        <dbReference type="ARBA" id="ARBA00022592"/>
    </source>
</evidence>
<dbReference type="Proteomes" id="UP000594261">
    <property type="component" value="Chromosome 3"/>
</dbReference>